<proteinExistence type="inferred from homology"/>
<evidence type="ECO:0000313" key="8">
    <source>
        <dbReference type="EMBL" id="AIG27753.1"/>
    </source>
</evidence>
<keyword evidence="3 6" id="KW-0328">Glycosyltransferase</keyword>
<dbReference type="GO" id="GO:0004588">
    <property type="term" value="F:orotate phosphoribosyltransferase activity"/>
    <property type="evidence" value="ECO:0007669"/>
    <property type="project" value="UniProtKB-UniRule"/>
</dbReference>
<dbReference type="Gene3D" id="3.40.50.2020">
    <property type="match status" value="1"/>
</dbReference>
<comment type="pathway">
    <text evidence="1 6">Pyrimidine metabolism; UMP biosynthesis via de novo pathway; UMP from orotate: step 1/2.</text>
</comment>
<dbReference type="eggNOG" id="COG0461">
    <property type="taxonomic scope" value="Bacteria"/>
</dbReference>
<evidence type="ECO:0000256" key="3">
    <source>
        <dbReference type="ARBA" id="ARBA00022676"/>
    </source>
</evidence>
<comment type="subunit">
    <text evidence="6">Homodimer.</text>
</comment>
<feature type="binding site" evidence="6">
    <location>
        <position position="104"/>
    </location>
    <ligand>
        <name>5-phospho-alpha-D-ribose 1-diphosphate</name>
        <dbReference type="ChEBI" id="CHEBI:58017"/>
        <note>ligand shared between dimeric partners</note>
    </ligand>
</feature>
<dbReference type="AlphaFoldDB" id="A0A075R950"/>
<feature type="binding site" description="in other chain" evidence="6">
    <location>
        <begin position="124"/>
        <end position="132"/>
    </location>
    <ligand>
        <name>5-phospho-alpha-D-ribose 1-diphosphate</name>
        <dbReference type="ChEBI" id="CHEBI:58017"/>
        <note>ligand shared between dimeric partners</note>
    </ligand>
</feature>
<keyword evidence="9" id="KW-1185">Reference proteome</keyword>
<dbReference type="InterPro" id="IPR004467">
    <property type="entry name" value="Or_phspho_trans_dom"/>
</dbReference>
<dbReference type="RefSeq" id="WP_003336751.1">
    <property type="nucleotide sequence ID" value="NZ_CP007806.1"/>
</dbReference>
<dbReference type="GO" id="GO:0000287">
    <property type="term" value="F:magnesium ion binding"/>
    <property type="evidence" value="ECO:0007669"/>
    <property type="project" value="UniProtKB-UniRule"/>
</dbReference>
<evidence type="ECO:0000256" key="1">
    <source>
        <dbReference type="ARBA" id="ARBA00004889"/>
    </source>
</evidence>
<comment type="cofactor">
    <cofactor evidence="6">
        <name>Mg(2+)</name>
        <dbReference type="ChEBI" id="CHEBI:18420"/>
    </cofactor>
</comment>
<dbReference type="EC" id="2.4.2.10" evidence="2 6"/>
<keyword evidence="4 6" id="KW-0808">Transferase</keyword>
<dbReference type="EMBL" id="CP007806">
    <property type="protein sequence ID" value="AIG27753.1"/>
    <property type="molecule type" value="Genomic_DNA"/>
</dbReference>
<dbReference type="PANTHER" id="PTHR19278:SF9">
    <property type="entry name" value="URIDINE 5'-MONOPHOSPHATE SYNTHASE"/>
    <property type="match status" value="1"/>
</dbReference>
<accession>A0A075R950</accession>
<dbReference type="InterPro" id="IPR029057">
    <property type="entry name" value="PRTase-like"/>
</dbReference>
<protein>
    <recommendedName>
        <fullName evidence="2 6">Orotate phosphoribosyltransferase</fullName>
        <shortName evidence="6">OPRT</shortName>
        <shortName evidence="6">OPRTase</shortName>
        <ecNumber evidence="2 6">2.4.2.10</ecNumber>
    </recommendedName>
</protein>
<comment type="catalytic activity">
    <reaction evidence="6">
        <text>orotidine 5'-phosphate + diphosphate = orotate + 5-phospho-alpha-D-ribose 1-diphosphate</text>
        <dbReference type="Rhea" id="RHEA:10380"/>
        <dbReference type="ChEBI" id="CHEBI:30839"/>
        <dbReference type="ChEBI" id="CHEBI:33019"/>
        <dbReference type="ChEBI" id="CHEBI:57538"/>
        <dbReference type="ChEBI" id="CHEBI:58017"/>
        <dbReference type="EC" id="2.4.2.10"/>
    </reaction>
</comment>
<evidence type="ECO:0000256" key="6">
    <source>
        <dbReference type="HAMAP-Rule" id="MF_01208"/>
    </source>
</evidence>
<dbReference type="CDD" id="cd06223">
    <property type="entry name" value="PRTases_typeI"/>
    <property type="match status" value="1"/>
</dbReference>
<dbReference type="SUPFAM" id="SSF53271">
    <property type="entry name" value="PRTase-like"/>
    <property type="match status" value="1"/>
</dbReference>
<evidence type="ECO:0000313" key="9">
    <source>
        <dbReference type="Proteomes" id="UP000005850"/>
    </source>
</evidence>
<evidence type="ECO:0000256" key="4">
    <source>
        <dbReference type="ARBA" id="ARBA00022679"/>
    </source>
</evidence>
<comment type="similarity">
    <text evidence="6">Belongs to the purine/pyrimidine phosphoribosyltransferase family. PyrE subfamily.</text>
</comment>
<dbReference type="GO" id="GO:0019856">
    <property type="term" value="P:pyrimidine nucleobase biosynthetic process"/>
    <property type="evidence" value="ECO:0007669"/>
    <property type="project" value="TreeGrafter"/>
</dbReference>
<feature type="binding site" evidence="6">
    <location>
        <position position="128"/>
    </location>
    <ligand>
        <name>orotate</name>
        <dbReference type="ChEBI" id="CHEBI:30839"/>
    </ligand>
</feature>
<dbReference type="PANTHER" id="PTHR19278">
    <property type="entry name" value="OROTATE PHOSPHORIBOSYLTRANSFERASE"/>
    <property type="match status" value="1"/>
</dbReference>
<name>A0A075R950_BRELA</name>
<dbReference type="Pfam" id="PF00156">
    <property type="entry name" value="Pribosyltran"/>
    <property type="match status" value="1"/>
</dbReference>
<feature type="binding site" evidence="6">
    <location>
        <position position="98"/>
    </location>
    <ligand>
        <name>5-phospho-alpha-D-ribose 1-diphosphate</name>
        <dbReference type="ChEBI" id="CHEBI:58017"/>
        <note>ligand shared between dimeric partners</note>
    </ligand>
</feature>
<dbReference type="STRING" id="1042163.BRLA_c034410"/>
<evidence type="ECO:0000256" key="2">
    <source>
        <dbReference type="ARBA" id="ARBA00011971"/>
    </source>
</evidence>
<keyword evidence="6" id="KW-0460">Magnesium</keyword>
<dbReference type="InterPro" id="IPR023031">
    <property type="entry name" value="OPRT"/>
</dbReference>
<dbReference type="GO" id="GO:0044205">
    <property type="term" value="P:'de novo' UMP biosynthetic process"/>
    <property type="evidence" value="ECO:0007669"/>
    <property type="project" value="UniProtKB-UniRule"/>
</dbReference>
<keyword evidence="5 6" id="KW-0665">Pyrimidine biosynthesis</keyword>
<organism evidence="8 9">
    <name type="scientific">Brevibacillus laterosporus LMG 15441</name>
    <dbReference type="NCBI Taxonomy" id="1042163"/>
    <lineage>
        <taxon>Bacteria</taxon>
        <taxon>Bacillati</taxon>
        <taxon>Bacillota</taxon>
        <taxon>Bacilli</taxon>
        <taxon>Bacillales</taxon>
        <taxon>Paenibacillaceae</taxon>
        <taxon>Brevibacillus</taxon>
    </lineage>
</organism>
<dbReference type="Proteomes" id="UP000005850">
    <property type="component" value="Chromosome"/>
</dbReference>
<feature type="domain" description="Phosphoribosyltransferase" evidence="7">
    <location>
        <begin position="55"/>
        <end position="154"/>
    </location>
</feature>
<gene>
    <name evidence="6" type="primary">pyrE</name>
    <name evidence="8" type="ORF">BRLA_c034410</name>
</gene>
<feature type="binding site" evidence="6">
    <location>
        <position position="102"/>
    </location>
    <ligand>
        <name>5-phospho-alpha-D-ribose 1-diphosphate</name>
        <dbReference type="ChEBI" id="CHEBI:58017"/>
        <note>ligand shared between dimeric partners</note>
    </ligand>
</feature>
<dbReference type="HOGENOM" id="CLU_074878_1_1_9"/>
<comment type="function">
    <text evidence="6">Catalyzes the transfer of a ribosyl phosphate group from 5-phosphoribose 1-diphosphate to orotate, leading to the formation of orotidine monophosphate (OMP).</text>
</comment>
<evidence type="ECO:0000256" key="5">
    <source>
        <dbReference type="ARBA" id="ARBA00022975"/>
    </source>
</evidence>
<dbReference type="KEGG" id="blr:BRLA_c034410"/>
<sequence>MNTTIAKQVAQHLLQIGAVHLRPDEPFIWTSGIASPIYCDNRITMTYPEVRSFLADAFVQIIRERFPEVEVIAGTATAGIPHAAWIADRLGLPMIYVRDKAKGHGRQNQIEGRIAAGQKVVVIEDLISTGGSSIKAARAVELEGAEILGVVAIFSYQFNDAERAFAEANYPLYTLSNYTALLEQAKDNGTINAQQEKVLSQWKENPHTFYQEQALKQE</sequence>
<dbReference type="UniPathway" id="UPA00070">
    <property type="reaction ID" value="UER00119"/>
</dbReference>
<reference evidence="8 9" key="1">
    <citation type="journal article" date="2011" name="J. Bacteriol.">
        <title>Genome sequence of Brevibacillus laterosporus LMG 15441, a pathogen of invertebrates.</title>
        <authorList>
            <person name="Djukic M."/>
            <person name="Poehlein A."/>
            <person name="Thurmer A."/>
            <person name="Daniel R."/>
        </authorList>
    </citation>
    <scope>NUCLEOTIDE SEQUENCE [LARGE SCALE GENOMIC DNA]</scope>
    <source>
        <strain evidence="8 9">LMG 15441</strain>
    </source>
</reference>
<dbReference type="NCBIfam" id="TIGR00336">
    <property type="entry name" value="pyrE"/>
    <property type="match status" value="1"/>
</dbReference>
<comment type="caution">
    <text evidence="6">Lacks conserved residue(s) required for the propagation of feature annotation.</text>
</comment>
<dbReference type="InterPro" id="IPR000836">
    <property type="entry name" value="PRTase_dom"/>
</dbReference>
<evidence type="ECO:0000259" key="7">
    <source>
        <dbReference type="Pfam" id="PF00156"/>
    </source>
</evidence>
<dbReference type="HAMAP" id="MF_01208">
    <property type="entry name" value="PyrE"/>
    <property type="match status" value="1"/>
</dbReference>